<sequence>MADTWEFYEDKAGEHRWRCTASNGNIIGAATEGYKAKASCTANAERHGYNGNPNNLGGADKWEFYEDKAGEHRWRRTASNGEPVGRSTEGYKAKASCEANAKRMGWSG</sequence>
<feature type="domain" description="DUF1508" evidence="2">
    <location>
        <begin position="10"/>
        <end position="41"/>
    </location>
</feature>
<evidence type="ECO:0000313" key="3">
    <source>
        <dbReference type="EMBL" id="GHA81439.1"/>
    </source>
</evidence>
<dbReference type="RefSeq" id="WP_189494188.1">
    <property type="nucleotide sequence ID" value="NZ_BMZH01000001.1"/>
</dbReference>
<dbReference type="Gene3D" id="3.30.160.160">
    <property type="entry name" value="YegP-like"/>
    <property type="match status" value="2"/>
</dbReference>
<feature type="region of interest" description="Disordered" evidence="1">
    <location>
        <begin position="73"/>
        <end position="92"/>
    </location>
</feature>
<evidence type="ECO:0000259" key="2">
    <source>
        <dbReference type="Pfam" id="PF07411"/>
    </source>
</evidence>
<reference evidence="3" key="1">
    <citation type="journal article" date="2014" name="Int. J. Syst. Evol. Microbiol.">
        <title>Complete genome sequence of Corynebacterium casei LMG S-19264T (=DSM 44701T), isolated from a smear-ripened cheese.</title>
        <authorList>
            <consortium name="US DOE Joint Genome Institute (JGI-PGF)"/>
            <person name="Walter F."/>
            <person name="Albersmeier A."/>
            <person name="Kalinowski J."/>
            <person name="Ruckert C."/>
        </authorList>
    </citation>
    <scope>NUCLEOTIDE SEQUENCE</scope>
    <source>
        <strain evidence="3">KCTC 32513</strain>
    </source>
</reference>
<comment type="caution">
    <text evidence="3">The sequence shown here is derived from an EMBL/GenBank/DDBJ whole genome shotgun (WGS) entry which is preliminary data.</text>
</comment>
<dbReference type="SUPFAM" id="SSF160113">
    <property type="entry name" value="YegP-like"/>
    <property type="match status" value="2"/>
</dbReference>
<dbReference type="Proteomes" id="UP000634004">
    <property type="component" value="Unassembled WGS sequence"/>
</dbReference>
<organism evidence="3 4">
    <name type="scientific">Algimonas arctica</name>
    <dbReference type="NCBI Taxonomy" id="1479486"/>
    <lineage>
        <taxon>Bacteria</taxon>
        <taxon>Pseudomonadati</taxon>
        <taxon>Pseudomonadota</taxon>
        <taxon>Alphaproteobacteria</taxon>
        <taxon>Maricaulales</taxon>
        <taxon>Robiginitomaculaceae</taxon>
        <taxon>Algimonas</taxon>
    </lineage>
</organism>
<accession>A0A8J3CPA5</accession>
<keyword evidence="4" id="KW-1185">Reference proteome</keyword>
<name>A0A8J3CPA5_9PROT</name>
<dbReference type="AlphaFoldDB" id="A0A8J3CPA5"/>
<gene>
    <name evidence="3" type="ORF">GCM10009069_00550</name>
</gene>
<dbReference type="EMBL" id="BMZH01000001">
    <property type="protein sequence ID" value="GHA81439.1"/>
    <property type="molecule type" value="Genomic_DNA"/>
</dbReference>
<evidence type="ECO:0000313" key="4">
    <source>
        <dbReference type="Proteomes" id="UP000634004"/>
    </source>
</evidence>
<proteinExistence type="predicted"/>
<feature type="domain" description="DUF1508" evidence="2">
    <location>
        <begin position="67"/>
        <end position="98"/>
    </location>
</feature>
<dbReference type="Pfam" id="PF07411">
    <property type="entry name" value="DUF1508"/>
    <property type="match status" value="2"/>
</dbReference>
<evidence type="ECO:0000256" key="1">
    <source>
        <dbReference type="SAM" id="MobiDB-lite"/>
    </source>
</evidence>
<dbReference type="InterPro" id="IPR036913">
    <property type="entry name" value="YegP-like_sf"/>
</dbReference>
<protein>
    <recommendedName>
        <fullName evidence="2">DUF1508 domain-containing protein</fullName>
    </recommendedName>
</protein>
<reference evidence="3" key="2">
    <citation type="submission" date="2020-09" db="EMBL/GenBank/DDBJ databases">
        <authorList>
            <person name="Sun Q."/>
            <person name="Kim S."/>
        </authorList>
    </citation>
    <scope>NUCLEOTIDE SEQUENCE</scope>
    <source>
        <strain evidence="3">KCTC 32513</strain>
    </source>
</reference>
<dbReference type="InterPro" id="IPR010879">
    <property type="entry name" value="DUF1508"/>
</dbReference>